<keyword evidence="2" id="KW-1185">Reference proteome</keyword>
<name>A0ABQ2NKR2_9FLAO</name>
<evidence type="ECO:0008006" key="3">
    <source>
        <dbReference type="Google" id="ProtNLM"/>
    </source>
</evidence>
<organism evidence="1 2">
    <name type="scientific">Cloacibacterium rupense</name>
    <dbReference type="NCBI Taxonomy" id="517423"/>
    <lineage>
        <taxon>Bacteria</taxon>
        <taxon>Pseudomonadati</taxon>
        <taxon>Bacteroidota</taxon>
        <taxon>Flavobacteriia</taxon>
        <taxon>Flavobacteriales</taxon>
        <taxon>Weeksellaceae</taxon>
    </lineage>
</organism>
<dbReference type="EMBL" id="BMLV01000003">
    <property type="protein sequence ID" value="GGP04502.1"/>
    <property type="molecule type" value="Genomic_DNA"/>
</dbReference>
<accession>A0ABQ2NKR2</accession>
<reference evidence="2" key="1">
    <citation type="journal article" date="2019" name="Int. J. Syst. Evol. Microbiol.">
        <title>The Global Catalogue of Microorganisms (GCM) 10K type strain sequencing project: providing services to taxonomists for standard genome sequencing and annotation.</title>
        <authorList>
            <consortium name="The Broad Institute Genomics Platform"/>
            <consortium name="The Broad Institute Genome Sequencing Center for Infectious Disease"/>
            <person name="Wu L."/>
            <person name="Ma J."/>
        </authorList>
    </citation>
    <scope>NUCLEOTIDE SEQUENCE [LARGE SCALE GENOMIC DNA]</scope>
    <source>
        <strain evidence="2">CGMCC 1.7656</strain>
    </source>
</reference>
<evidence type="ECO:0000313" key="2">
    <source>
        <dbReference type="Proteomes" id="UP000620064"/>
    </source>
</evidence>
<evidence type="ECO:0000313" key="1">
    <source>
        <dbReference type="EMBL" id="GGP04502.1"/>
    </source>
</evidence>
<protein>
    <recommendedName>
        <fullName evidence="3">Outer membrane protein beta-barrel domain-containing protein</fullName>
    </recommendedName>
</protein>
<sequence>MKKLFLFISIFSTVALWSQLKFEKGYFIDNQEKRHEVLIKNFDWLKNPTTFKYKTEENAEEKTATVDDVKEFQVFGYNKLIRYTGKINVYKNNLDNLSYSPEPDFRDAKIFLYQLSTGKKNLYSYFSNEIQNFFYSDESGEIKILIYKIYNPEGNTSLLAINDKYKSQLNNIFSDNEAALKMVKSTEYIDSDLIKIFNKYNQVTSEQSNLSLNKVKTKIHLALKPGVNFSKFKFYSPSSPQSYDANLSSIDPKFSAEMEYILPFNKGKWSLLLEATYSSMNANSKSIDNDRDISIKYGYMEFPIGVRYSMFLNDKSKIFTNVKFPILTLKTQDGSLKYTSTTYYSDTYFTLDRMSSSFIFGLGYSYNNKYFVELNSSMKRSISDFIYFRNYFTYNSISIGYNIF</sequence>
<dbReference type="RefSeq" id="WP_188617702.1">
    <property type="nucleotide sequence ID" value="NZ_BMLV01000003.1"/>
</dbReference>
<dbReference type="Proteomes" id="UP000620064">
    <property type="component" value="Unassembled WGS sequence"/>
</dbReference>
<proteinExistence type="predicted"/>
<comment type="caution">
    <text evidence="1">The sequence shown here is derived from an EMBL/GenBank/DDBJ whole genome shotgun (WGS) entry which is preliminary data.</text>
</comment>
<gene>
    <name evidence="1" type="ORF">GCM10010992_17210</name>
</gene>